<proteinExistence type="predicted"/>
<gene>
    <name evidence="1" type="ORF">METZ01_LOCUS208096</name>
</gene>
<name>A0A382EY12_9ZZZZ</name>
<protein>
    <submittedName>
        <fullName evidence="1">Uncharacterized protein</fullName>
    </submittedName>
</protein>
<organism evidence="1">
    <name type="scientific">marine metagenome</name>
    <dbReference type="NCBI Taxonomy" id="408172"/>
    <lineage>
        <taxon>unclassified sequences</taxon>
        <taxon>metagenomes</taxon>
        <taxon>ecological metagenomes</taxon>
    </lineage>
</organism>
<evidence type="ECO:0000313" key="1">
    <source>
        <dbReference type="EMBL" id="SVB55242.1"/>
    </source>
</evidence>
<dbReference type="AlphaFoldDB" id="A0A382EY12"/>
<accession>A0A382EY12</accession>
<dbReference type="EMBL" id="UINC01046790">
    <property type="protein sequence ID" value="SVB55242.1"/>
    <property type="molecule type" value="Genomic_DNA"/>
</dbReference>
<reference evidence="1" key="1">
    <citation type="submission" date="2018-05" db="EMBL/GenBank/DDBJ databases">
        <authorList>
            <person name="Lanie J.A."/>
            <person name="Ng W.-L."/>
            <person name="Kazmierczak K.M."/>
            <person name="Andrzejewski T.M."/>
            <person name="Davidsen T.M."/>
            <person name="Wayne K.J."/>
            <person name="Tettelin H."/>
            <person name="Glass J.I."/>
            <person name="Rusch D."/>
            <person name="Podicherti R."/>
            <person name="Tsui H.-C.T."/>
            <person name="Winkler M.E."/>
        </authorList>
    </citation>
    <scope>NUCLEOTIDE SEQUENCE</scope>
</reference>
<dbReference type="PROSITE" id="PS51257">
    <property type="entry name" value="PROKAR_LIPOPROTEIN"/>
    <property type="match status" value="1"/>
</dbReference>
<sequence>MNKYLNLLLFSLMVFVGCEELKGPMGPAGADGTANMHVEVIQMTSSNTQFIDYDNYGSGTAGYLYYEHETSLLTDTVNDSGLVKVELSPDDGDTWYSLPYILYDGDNDGVEYMYTCEYAYTEGQVGISWWCSFDRSAQDWVNIENLWAVDYKITIVTP</sequence>